<dbReference type="AlphaFoldDB" id="Q178W9"/>
<sequence>MPIAMGLKDTIIFVNHLTVEKFKCQTPKQPWVENLGLVGDIILQSCTIRENVRPKQRV</sequence>
<reference evidence="1" key="2">
    <citation type="journal article" date="2007" name="Science">
        <title>Genome sequence of Aedes aegypti, a major arbovirus vector.</title>
        <authorList>
            <person name="Nene V."/>
            <person name="Wortman J.R."/>
            <person name="Lawson D."/>
            <person name="Haas B."/>
            <person name="Kodira C."/>
            <person name="Tu Z.J."/>
            <person name="Loftus B."/>
            <person name="Xi Z."/>
            <person name="Megy K."/>
            <person name="Grabherr M."/>
            <person name="Ren Q."/>
            <person name="Zdobnov E.M."/>
            <person name="Lobo N.F."/>
            <person name="Campbell K.S."/>
            <person name="Brown S.E."/>
            <person name="Bonaldo M.F."/>
            <person name="Zhu J."/>
            <person name="Sinkins S.P."/>
            <person name="Hogenkamp D.G."/>
            <person name="Amedeo P."/>
            <person name="Arensburger P."/>
            <person name="Atkinson P.W."/>
            <person name="Bidwell S."/>
            <person name="Biedler J."/>
            <person name="Birney E."/>
            <person name="Bruggner R.V."/>
            <person name="Costas J."/>
            <person name="Coy M.R."/>
            <person name="Crabtree J."/>
            <person name="Crawford M."/>
            <person name="Debruyn B."/>
            <person name="Decaprio D."/>
            <person name="Eiglmeier K."/>
            <person name="Eisenstadt E."/>
            <person name="El-Dorry H."/>
            <person name="Gelbart W.M."/>
            <person name="Gomes S.L."/>
            <person name="Hammond M."/>
            <person name="Hannick L.I."/>
            <person name="Hogan J.R."/>
            <person name="Holmes M.H."/>
            <person name="Jaffe D."/>
            <person name="Johnston J.S."/>
            <person name="Kennedy R.C."/>
            <person name="Koo H."/>
            <person name="Kravitz S."/>
            <person name="Kriventseva E.V."/>
            <person name="Kulp D."/>
            <person name="Labutti K."/>
            <person name="Lee E."/>
            <person name="Li S."/>
            <person name="Lovin D.D."/>
            <person name="Mao C."/>
            <person name="Mauceli E."/>
            <person name="Menck C.F."/>
            <person name="Miller J.R."/>
            <person name="Montgomery P."/>
            <person name="Mori A."/>
            <person name="Nascimento A.L."/>
            <person name="Naveira H.F."/>
            <person name="Nusbaum C."/>
            <person name="O'leary S."/>
            <person name="Orvis J."/>
            <person name="Pertea M."/>
            <person name="Quesneville H."/>
            <person name="Reidenbach K.R."/>
            <person name="Rogers Y.H."/>
            <person name="Roth C.W."/>
            <person name="Schneider J.R."/>
            <person name="Schatz M."/>
            <person name="Shumway M."/>
            <person name="Stanke M."/>
            <person name="Stinson E.O."/>
            <person name="Tubio J.M."/>
            <person name="Vanzee J.P."/>
            <person name="Verjovski-Almeida S."/>
            <person name="Werner D."/>
            <person name="White O."/>
            <person name="Wyder S."/>
            <person name="Zeng Q."/>
            <person name="Zhao Q."/>
            <person name="Zhao Y."/>
            <person name="Hill C.A."/>
            <person name="Raikhel A.S."/>
            <person name="Soares M.B."/>
            <person name="Knudson D.L."/>
            <person name="Lee N.H."/>
            <person name="Galagan J."/>
            <person name="Salzberg S.L."/>
            <person name="Paulsen I.T."/>
            <person name="Dimopoulos G."/>
            <person name="Collins F.H."/>
            <person name="Birren B."/>
            <person name="Fraser-Liggett C.M."/>
            <person name="Severson D.W."/>
        </authorList>
    </citation>
    <scope>NUCLEOTIDE SEQUENCE [LARGE SCALE GENOMIC DNA]</scope>
    <source>
        <strain evidence="1">Liverpool</strain>
    </source>
</reference>
<dbReference type="HOGENOM" id="CLU_2980877_0_0_1"/>
<proteinExistence type="predicted"/>
<dbReference type="PaxDb" id="7159-AAEL005755-PA"/>
<evidence type="ECO:0000313" key="1">
    <source>
        <dbReference type="EMBL" id="EAT42730.1"/>
    </source>
</evidence>
<reference evidence="1" key="1">
    <citation type="submission" date="2005-10" db="EMBL/GenBank/DDBJ databases">
        <authorList>
            <person name="Loftus B.J."/>
            <person name="Nene V.M."/>
            <person name="Hannick L.I."/>
            <person name="Bidwell S."/>
            <person name="Haas B."/>
            <person name="Amedeo P."/>
            <person name="Orvis J."/>
            <person name="Wortman J.R."/>
            <person name="White O.R."/>
            <person name="Salzberg S."/>
            <person name="Shumway M."/>
            <person name="Koo H."/>
            <person name="Zhao Y."/>
            <person name="Holmes M."/>
            <person name="Miller J."/>
            <person name="Schatz M."/>
            <person name="Pop M."/>
            <person name="Pai G."/>
            <person name="Utterback T."/>
            <person name="Rogers Y.-H."/>
            <person name="Kravitz S."/>
            <person name="Fraser C.M."/>
        </authorList>
    </citation>
    <scope>NUCLEOTIDE SEQUENCE</scope>
    <source>
        <strain evidence="1">Liverpool</strain>
    </source>
</reference>
<accession>Q178W9</accession>
<organism evidence="1 2">
    <name type="scientific">Aedes aegypti</name>
    <name type="common">Yellowfever mosquito</name>
    <name type="synonym">Culex aegypti</name>
    <dbReference type="NCBI Taxonomy" id="7159"/>
    <lineage>
        <taxon>Eukaryota</taxon>
        <taxon>Metazoa</taxon>
        <taxon>Ecdysozoa</taxon>
        <taxon>Arthropoda</taxon>
        <taxon>Hexapoda</taxon>
        <taxon>Insecta</taxon>
        <taxon>Pterygota</taxon>
        <taxon>Neoptera</taxon>
        <taxon>Endopterygota</taxon>
        <taxon>Diptera</taxon>
        <taxon>Nematocera</taxon>
        <taxon>Culicoidea</taxon>
        <taxon>Culicidae</taxon>
        <taxon>Culicinae</taxon>
        <taxon>Aedini</taxon>
        <taxon>Aedes</taxon>
        <taxon>Stegomyia</taxon>
    </lineage>
</organism>
<protein>
    <submittedName>
        <fullName evidence="1">AAEL005755-PA</fullName>
    </submittedName>
</protein>
<dbReference type="Proteomes" id="UP000682892">
    <property type="component" value="Unassembled WGS sequence"/>
</dbReference>
<name>Q178W9_AEDAE</name>
<evidence type="ECO:0000313" key="2">
    <source>
        <dbReference type="Proteomes" id="UP000682892"/>
    </source>
</evidence>
<dbReference type="EMBL" id="CH477358">
    <property type="protein sequence ID" value="EAT42730.1"/>
    <property type="molecule type" value="Genomic_DNA"/>
</dbReference>
<gene>
    <name evidence="1" type="ORF">AaeL_AAEL005755</name>
</gene>
<reference evidence="1" key="3">
    <citation type="submission" date="2012-09" db="EMBL/GenBank/DDBJ databases">
        <authorList>
            <consortium name="VectorBase"/>
        </authorList>
    </citation>
    <scope>NUCLEOTIDE SEQUENCE</scope>
    <source>
        <strain evidence="1">Liverpool</strain>
    </source>
</reference>